<evidence type="ECO:0000256" key="6">
    <source>
        <dbReference type="ARBA" id="ARBA00053552"/>
    </source>
</evidence>
<dbReference type="GO" id="GO:0006896">
    <property type="term" value="P:Golgi to vacuole transport"/>
    <property type="evidence" value="ECO:0007669"/>
    <property type="project" value="TreeGrafter"/>
</dbReference>
<dbReference type="PROSITE" id="PS50179">
    <property type="entry name" value="VHS"/>
    <property type="match status" value="1"/>
</dbReference>
<dbReference type="Gene3D" id="1.20.5.170">
    <property type="match status" value="1"/>
</dbReference>
<dbReference type="GO" id="GO:0005802">
    <property type="term" value="C:trans-Golgi network"/>
    <property type="evidence" value="ECO:0007669"/>
    <property type="project" value="TreeGrafter"/>
</dbReference>
<comment type="caution">
    <text evidence="10">The sequence shown here is derived from an EMBL/GenBank/DDBJ whole genome shotgun (WGS) entry which is preliminary data.</text>
</comment>
<protein>
    <submittedName>
        <fullName evidence="10">Putative ADP-ribosylation factor-binding protein C25H2.16c</fullName>
    </submittedName>
</protein>
<dbReference type="SUPFAM" id="SSF48464">
    <property type="entry name" value="ENTH/VHS domain"/>
    <property type="match status" value="1"/>
</dbReference>
<dbReference type="STRING" id="56484.A0A1Y2FKL6"/>
<dbReference type="Proteomes" id="UP000193685">
    <property type="component" value="Unassembled WGS sequence"/>
</dbReference>
<dbReference type="CDD" id="cd14235">
    <property type="entry name" value="GAT_GGA_fungi"/>
    <property type="match status" value="1"/>
</dbReference>
<keyword evidence="4" id="KW-0333">Golgi apparatus</keyword>
<dbReference type="InterPro" id="IPR008942">
    <property type="entry name" value="ENTH_VHS"/>
</dbReference>
<feature type="domain" description="GAT" evidence="9">
    <location>
        <begin position="194"/>
        <end position="320"/>
    </location>
</feature>
<dbReference type="PROSITE" id="PS50909">
    <property type="entry name" value="GAT"/>
    <property type="match status" value="1"/>
</dbReference>
<reference evidence="10 11" key="1">
    <citation type="submission" date="2016-07" db="EMBL/GenBank/DDBJ databases">
        <title>Pervasive Adenine N6-methylation of Active Genes in Fungi.</title>
        <authorList>
            <consortium name="DOE Joint Genome Institute"/>
            <person name="Mondo S.J."/>
            <person name="Dannebaum R.O."/>
            <person name="Kuo R.C."/>
            <person name="Labutti K."/>
            <person name="Haridas S."/>
            <person name="Kuo A."/>
            <person name="Salamov A."/>
            <person name="Ahrendt S.R."/>
            <person name="Lipzen A."/>
            <person name="Sullivan W."/>
            <person name="Andreopoulos W.B."/>
            <person name="Clum A."/>
            <person name="Lindquist E."/>
            <person name="Daum C."/>
            <person name="Ramamoorthy G.K."/>
            <person name="Gryganskyi A."/>
            <person name="Culley D."/>
            <person name="Magnuson J.K."/>
            <person name="James T.Y."/>
            <person name="O'Malley M.A."/>
            <person name="Stajich J.E."/>
            <person name="Spatafora J.W."/>
            <person name="Visel A."/>
            <person name="Grigoriev I.V."/>
        </authorList>
    </citation>
    <scope>NUCLEOTIDE SEQUENCE [LARGE SCALE GENOMIC DNA]</scope>
    <source>
        <strain evidence="10 11">12-1054</strain>
    </source>
</reference>
<dbReference type="AlphaFoldDB" id="A0A1Y2FKL6"/>
<dbReference type="InterPro" id="IPR038425">
    <property type="entry name" value="GAT_sf"/>
</dbReference>
<dbReference type="Gene3D" id="1.25.40.90">
    <property type="match status" value="1"/>
</dbReference>
<comment type="subunit">
    <text evidence="7">Binds to ARF1 and ARF2.</text>
</comment>
<dbReference type="GO" id="GO:0043328">
    <property type="term" value="P:protein transport to vacuole involved in ubiquitin-dependent protein catabolic process via the multivesicular body sorting pathway"/>
    <property type="evidence" value="ECO:0007669"/>
    <property type="project" value="TreeGrafter"/>
</dbReference>
<evidence type="ECO:0000313" key="11">
    <source>
        <dbReference type="Proteomes" id="UP000193685"/>
    </source>
</evidence>
<dbReference type="PANTHER" id="PTHR47180">
    <property type="entry name" value="ADP-RIBOSYLATION FACTOR-BINDING PROTEIN GGA1-RELATED"/>
    <property type="match status" value="1"/>
</dbReference>
<dbReference type="RefSeq" id="XP_040726528.1">
    <property type="nucleotide sequence ID" value="XM_040867235.1"/>
</dbReference>
<keyword evidence="3" id="KW-0653">Protein transport</keyword>
<dbReference type="GO" id="GO:0043130">
    <property type="term" value="F:ubiquitin binding"/>
    <property type="evidence" value="ECO:0007669"/>
    <property type="project" value="InterPro"/>
</dbReference>
<evidence type="ECO:0000259" key="9">
    <source>
        <dbReference type="PROSITE" id="PS50909"/>
    </source>
</evidence>
<gene>
    <name evidence="10" type="ORF">BCR37DRAFT_336686</name>
</gene>
<dbReference type="InterPro" id="IPR004152">
    <property type="entry name" value="GAT_dom"/>
</dbReference>
<dbReference type="Pfam" id="PF00790">
    <property type="entry name" value="VHS"/>
    <property type="match status" value="1"/>
</dbReference>
<keyword evidence="5" id="KW-0175">Coiled coil</keyword>
<accession>A0A1Y2FKL6</accession>
<evidence type="ECO:0000256" key="1">
    <source>
        <dbReference type="ARBA" id="ARBA00004601"/>
    </source>
</evidence>
<evidence type="ECO:0000256" key="4">
    <source>
        <dbReference type="ARBA" id="ARBA00023034"/>
    </source>
</evidence>
<sequence>MVSLDDINAYSRPQSSLPKGTAHLYSYINRATSPSNFEPNLALNLEIADLINSKKGNMPRDAAVAIVHKINSLNPITSLLAIALLDMLVKNCGYAFHLQIATKEFLNELVRRFPERPPPRPSRVQFRVLELLEQWRQTLCSTSKYKDDMGYIRDMHRLLHYKGYDFPEINAGAASVLNPNDSLKSASEMEAEDRAAHSAKLQELIRRGTPADLKEANQLMKVMAGFDQNKVDYRAKAAEETDHIRRKASLLVEMLSGLNEADVLADGDIYQELADSIRNAQPKLQKMCEDESEDQEAVGKLFELNDSINSIVTKYDLLRKGDFAAAQRVP</sequence>
<dbReference type="OMA" id="GQIADNW"/>
<dbReference type="GO" id="GO:0006895">
    <property type="term" value="P:Golgi to endosome transport"/>
    <property type="evidence" value="ECO:0007669"/>
    <property type="project" value="UniProtKB-ARBA"/>
</dbReference>
<dbReference type="InterPro" id="IPR052653">
    <property type="entry name" value="ARF-binding"/>
</dbReference>
<dbReference type="Gene3D" id="1.20.58.160">
    <property type="match status" value="1"/>
</dbReference>
<dbReference type="FunFam" id="1.20.58.160:FF:000003">
    <property type="entry name" value="VHS domain protein"/>
    <property type="match status" value="1"/>
</dbReference>
<dbReference type="EMBL" id="MCFI01000006">
    <property type="protein sequence ID" value="ORY84510.1"/>
    <property type="molecule type" value="Genomic_DNA"/>
</dbReference>
<dbReference type="SUPFAM" id="SSF89009">
    <property type="entry name" value="GAT-like domain"/>
    <property type="match status" value="1"/>
</dbReference>
<dbReference type="GO" id="GO:0005829">
    <property type="term" value="C:cytosol"/>
    <property type="evidence" value="ECO:0007669"/>
    <property type="project" value="GOC"/>
</dbReference>
<keyword evidence="2" id="KW-0813">Transport</keyword>
<dbReference type="InterPro" id="IPR002014">
    <property type="entry name" value="VHS_dom"/>
</dbReference>
<evidence type="ECO:0000256" key="3">
    <source>
        <dbReference type="ARBA" id="ARBA00022927"/>
    </source>
</evidence>
<organism evidence="10 11">
    <name type="scientific">Protomyces lactucae-debilis</name>
    <dbReference type="NCBI Taxonomy" id="2754530"/>
    <lineage>
        <taxon>Eukaryota</taxon>
        <taxon>Fungi</taxon>
        <taxon>Dikarya</taxon>
        <taxon>Ascomycota</taxon>
        <taxon>Taphrinomycotina</taxon>
        <taxon>Taphrinomycetes</taxon>
        <taxon>Taphrinales</taxon>
        <taxon>Protomycetaceae</taxon>
        <taxon>Protomyces</taxon>
    </lineage>
</organism>
<feature type="non-terminal residue" evidence="10">
    <location>
        <position position="330"/>
    </location>
</feature>
<dbReference type="PANTHER" id="PTHR47180:SF1">
    <property type="entry name" value="ADP-RIBOSYLATION FACTOR-BINDING PROTEIN GGA1-RELATED"/>
    <property type="match status" value="1"/>
</dbReference>
<dbReference type="CDD" id="cd16998">
    <property type="entry name" value="VHS_GGA_fungi"/>
    <property type="match status" value="1"/>
</dbReference>
<dbReference type="FunFam" id="1.20.5.170:FF:000024">
    <property type="entry name" value="VHS domain-containing protein"/>
    <property type="match status" value="1"/>
</dbReference>
<dbReference type="OrthoDB" id="2018246at2759"/>
<comment type="function">
    <text evidence="6">May play a role in the regulation of membrane traffic through the trans-Golgi network.</text>
</comment>
<feature type="domain" description="VHS" evidence="8">
    <location>
        <begin position="31"/>
        <end position="167"/>
    </location>
</feature>
<name>A0A1Y2FKL6_PROLT</name>
<dbReference type="GeneID" id="63783834"/>
<proteinExistence type="predicted"/>
<evidence type="ECO:0000256" key="5">
    <source>
        <dbReference type="ARBA" id="ARBA00023054"/>
    </source>
</evidence>
<dbReference type="SMART" id="SM00288">
    <property type="entry name" value="VHS"/>
    <property type="match status" value="1"/>
</dbReference>
<evidence type="ECO:0000256" key="2">
    <source>
        <dbReference type="ARBA" id="ARBA00022448"/>
    </source>
</evidence>
<comment type="subcellular location">
    <subcellularLocation>
        <location evidence="1">Golgi apparatus</location>
        <location evidence="1">trans-Golgi network</location>
    </subcellularLocation>
</comment>
<evidence type="ECO:0000313" key="10">
    <source>
        <dbReference type="EMBL" id="ORY84510.1"/>
    </source>
</evidence>
<dbReference type="Pfam" id="PF03127">
    <property type="entry name" value="GAT"/>
    <property type="match status" value="1"/>
</dbReference>
<dbReference type="FunFam" id="1.25.40.90:FF:000008">
    <property type="entry name" value="VHS domain protein"/>
    <property type="match status" value="1"/>
</dbReference>
<dbReference type="GO" id="GO:0035091">
    <property type="term" value="F:phosphatidylinositol binding"/>
    <property type="evidence" value="ECO:0007669"/>
    <property type="project" value="InterPro"/>
</dbReference>
<evidence type="ECO:0000256" key="7">
    <source>
        <dbReference type="ARBA" id="ARBA00065344"/>
    </source>
</evidence>
<evidence type="ECO:0000259" key="8">
    <source>
        <dbReference type="PROSITE" id="PS50179"/>
    </source>
</evidence>
<keyword evidence="11" id="KW-1185">Reference proteome</keyword>